<dbReference type="AlphaFoldDB" id="A0A0A9GCS3"/>
<sequence length="55" mass="6183">MRPLIMVPMDLPQETCQGKLKFIFFCFFHAVGTTGIQRSGWRSHGDACVVILVSL</sequence>
<evidence type="ECO:0000313" key="1">
    <source>
        <dbReference type="EMBL" id="JAE22302.1"/>
    </source>
</evidence>
<protein>
    <submittedName>
        <fullName evidence="1">Uncharacterized protein</fullName>
    </submittedName>
</protein>
<reference evidence="1" key="2">
    <citation type="journal article" date="2015" name="Data Brief">
        <title>Shoot transcriptome of the giant reed, Arundo donax.</title>
        <authorList>
            <person name="Barrero R.A."/>
            <person name="Guerrero F.D."/>
            <person name="Moolhuijzen P."/>
            <person name="Goolsby J.A."/>
            <person name="Tidwell J."/>
            <person name="Bellgard S.E."/>
            <person name="Bellgard M.I."/>
        </authorList>
    </citation>
    <scope>NUCLEOTIDE SEQUENCE</scope>
    <source>
        <tissue evidence="1">Shoot tissue taken approximately 20 cm above the soil surface</tissue>
    </source>
</reference>
<accession>A0A0A9GCS3</accession>
<organism evidence="1">
    <name type="scientific">Arundo donax</name>
    <name type="common">Giant reed</name>
    <name type="synonym">Donax arundinaceus</name>
    <dbReference type="NCBI Taxonomy" id="35708"/>
    <lineage>
        <taxon>Eukaryota</taxon>
        <taxon>Viridiplantae</taxon>
        <taxon>Streptophyta</taxon>
        <taxon>Embryophyta</taxon>
        <taxon>Tracheophyta</taxon>
        <taxon>Spermatophyta</taxon>
        <taxon>Magnoliopsida</taxon>
        <taxon>Liliopsida</taxon>
        <taxon>Poales</taxon>
        <taxon>Poaceae</taxon>
        <taxon>PACMAD clade</taxon>
        <taxon>Arundinoideae</taxon>
        <taxon>Arundineae</taxon>
        <taxon>Arundo</taxon>
    </lineage>
</organism>
<name>A0A0A9GCS3_ARUDO</name>
<dbReference type="EMBL" id="GBRH01175594">
    <property type="protein sequence ID" value="JAE22302.1"/>
    <property type="molecule type" value="Transcribed_RNA"/>
</dbReference>
<proteinExistence type="predicted"/>
<reference evidence="1" key="1">
    <citation type="submission" date="2014-09" db="EMBL/GenBank/DDBJ databases">
        <authorList>
            <person name="Magalhaes I.L.F."/>
            <person name="Oliveira U."/>
            <person name="Santos F.R."/>
            <person name="Vidigal T.H.D.A."/>
            <person name="Brescovit A.D."/>
            <person name="Santos A.J."/>
        </authorList>
    </citation>
    <scope>NUCLEOTIDE SEQUENCE</scope>
    <source>
        <tissue evidence="1">Shoot tissue taken approximately 20 cm above the soil surface</tissue>
    </source>
</reference>